<protein>
    <submittedName>
        <fullName evidence="1">Uncharacterized protein</fullName>
    </submittedName>
</protein>
<proteinExistence type="predicted"/>
<name>A0ACB0EW61_RANTA</name>
<evidence type="ECO:0000313" key="1">
    <source>
        <dbReference type="EMBL" id="CAI9704872.1"/>
    </source>
</evidence>
<reference evidence="1" key="1">
    <citation type="submission" date="2023-05" db="EMBL/GenBank/DDBJ databases">
        <authorList>
            <consortium name="ELIXIR-Norway"/>
        </authorList>
    </citation>
    <scope>NUCLEOTIDE SEQUENCE</scope>
</reference>
<organism evidence="1 2">
    <name type="scientific">Rangifer tarandus platyrhynchus</name>
    <name type="common">Svalbard reindeer</name>
    <dbReference type="NCBI Taxonomy" id="3082113"/>
    <lineage>
        <taxon>Eukaryota</taxon>
        <taxon>Metazoa</taxon>
        <taxon>Chordata</taxon>
        <taxon>Craniata</taxon>
        <taxon>Vertebrata</taxon>
        <taxon>Euteleostomi</taxon>
        <taxon>Mammalia</taxon>
        <taxon>Eutheria</taxon>
        <taxon>Laurasiatheria</taxon>
        <taxon>Artiodactyla</taxon>
        <taxon>Ruminantia</taxon>
        <taxon>Pecora</taxon>
        <taxon>Cervidae</taxon>
        <taxon>Odocoileinae</taxon>
        <taxon>Rangifer</taxon>
    </lineage>
</organism>
<dbReference type="EMBL" id="OX596112">
    <property type="protein sequence ID" value="CAI9704872.1"/>
    <property type="molecule type" value="Genomic_DNA"/>
</dbReference>
<accession>A0ACB0EW61</accession>
<dbReference type="Proteomes" id="UP001162501">
    <property type="component" value="Chromosome 28"/>
</dbReference>
<sequence length="410" mass="43135">MQAADSLRQLRFGTGGEHQTALHVQVTDSDDGEMPARREPGPTVGQEPAGAGAGSRPYGHTAHLFTPLDPGLPDPDPDLDFGLAQPSPAVPDRSGQGRGPRLQHCLPSAGTPPSSGGRPRSQRRRLGFTLQELWDLRRQAVLSAALSPDSPYSPPRWMLCPGAQVQLRGSKRGQLHGPSHVGLGAWPLPLQAKEPDLQLLAQERLDAPLSSQEGGLPAAPARLACQQRPEQSTWRARCPVPHGCRGHHGAVSACGTPGQGRDLVHGDVRASLARDVLTLLSLDGVHTLGLCPSLPGSSGQSTLTAGPQPPTSSTGLAALTPLPLAPSTHADPRPWGAPLRTAGWGLLHCKDSPPPHSGCEDEAGGTWQAARATEGYGSLGPWPTLQLELELPSEHKREEAQMARCPADAE</sequence>
<evidence type="ECO:0000313" key="2">
    <source>
        <dbReference type="Proteomes" id="UP001162501"/>
    </source>
</evidence>
<gene>
    <name evidence="1" type="ORF">MRATA1EN3_LOCUS16085</name>
</gene>